<dbReference type="GO" id="GO:0005829">
    <property type="term" value="C:cytosol"/>
    <property type="evidence" value="ECO:0007669"/>
    <property type="project" value="TreeGrafter"/>
</dbReference>
<dbReference type="PANTHER" id="PTHR42686">
    <property type="entry name" value="GH17980P-RELATED"/>
    <property type="match status" value="1"/>
</dbReference>
<accession>A0A250JLD6</accession>
<gene>
    <name evidence="2" type="ORF">CYFUS_009769</name>
</gene>
<dbReference type="EMBL" id="CP022098">
    <property type="protein sequence ID" value="ATB44282.1"/>
    <property type="molecule type" value="Genomic_DNA"/>
</dbReference>
<organism evidence="2 3">
    <name type="scientific">Cystobacter fuscus</name>
    <dbReference type="NCBI Taxonomy" id="43"/>
    <lineage>
        <taxon>Bacteria</taxon>
        <taxon>Pseudomonadati</taxon>
        <taxon>Myxococcota</taxon>
        <taxon>Myxococcia</taxon>
        <taxon>Myxococcales</taxon>
        <taxon>Cystobacterineae</taxon>
        <taxon>Archangiaceae</taxon>
        <taxon>Cystobacter</taxon>
    </lineage>
</organism>
<dbReference type="InterPro" id="IPR023210">
    <property type="entry name" value="NADP_OxRdtase_dom"/>
</dbReference>
<evidence type="ECO:0000313" key="2">
    <source>
        <dbReference type="EMBL" id="ATB44282.1"/>
    </source>
</evidence>
<dbReference type="KEGG" id="cfus:CYFUS_009769"/>
<reference evidence="2 3" key="1">
    <citation type="submission" date="2017-06" db="EMBL/GenBank/DDBJ databases">
        <title>Sequencing and comparative analysis of myxobacterial genomes.</title>
        <authorList>
            <person name="Rupp O."/>
            <person name="Goesmann A."/>
            <person name="Sogaard-Andersen L."/>
        </authorList>
    </citation>
    <scope>NUCLEOTIDE SEQUENCE [LARGE SCALE GENOMIC DNA]</scope>
    <source>
        <strain evidence="2 3">DSM 52655</strain>
    </source>
</reference>
<dbReference type="GO" id="GO:0016491">
    <property type="term" value="F:oxidoreductase activity"/>
    <property type="evidence" value="ECO:0007669"/>
    <property type="project" value="InterPro"/>
</dbReference>
<sequence>MRDSSKRFSPPGPLGFGGAPLGNMFNRVNEETAEGALLAAWDSGIRYFDTAPMYGCGLSEHRFGRVLRRFERDAYVLSTKVGRLLLPDPRAPENLGPFLGVLPFRVQYDYSAEGARRSIEDSLQRLGVGRIDVAYIHDVAEDHHGPGWKEVFATAMKGAARELTRMREEGLIRAWGLGVNRVEACQKALEESDPDVFLLAGRYSLLDLTALDTLFPACAARGVKVVVGGPYNSGLLAGGSTFEYAEAPPEQVAARDRVAAVCQRHGVDIKAAALQFCAAHPVVASVIPGAKSGERVRQNVELMRQSIPGAFWRELKQEGLLPAHAPTPGN</sequence>
<feature type="domain" description="NADP-dependent oxidoreductase" evidence="1">
    <location>
        <begin position="13"/>
        <end position="314"/>
    </location>
</feature>
<dbReference type="CDD" id="cd19152">
    <property type="entry name" value="AKR_AKR15A"/>
    <property type="match status" value="1"/>
</dbReference>
<evidence type="ECO:0000313" key="3">
    <source>
        <dbReference type="Proteomes" id="UP000217257"/>
    </source>
</evidence>
<dbReference type="InterPro" id="IPR020471">
    <property type="entry name" value="AKR"/>
</dbReference>
<evidence type="ECO:0000259" key="1">
    <source>
        <dbReference type="Pfam" id="PF00248"/>
    </source>
</evidence>
<dbReference type="Gene3D" id="3.20.20.100">
    <property type="entry name" value="NADP-dependent oxidoreductase domain"/>
    <property type="match status" value="1"/>
</dbReference>
<dbReference type="SUPFAM" id="SSF51430">
    <property type="entry name" value="NAD(P)-linked oxidoreductase"/>
    <property type="match status" value="1"/>
</dbReference>
<name>A0A250JLD6_9BACT</name>
<dbReference type="InterPro" id="IPR036812">
    <property type="entry name" value="NAD(P)_OxRdtase_dom_sf"/>
</dbReference>
<dbReference type="Pfam" id="PF00248">
    <property type="entry name" value="Aldo_ket_red"/>
    <property type="match status" value="1"/>
</dbReference>
<proteinExistence type="predicted"/>
<dbReference type="PANTHER" id="PTHR42686:SF1">
    <property type="entry name" value="GH17980P-RELATED"/>
    <property type="match status" value="1"/>
</dbReference>
<dbReference type="RefSeq" id="WP_095991592.1">
    <property type="nucleotide sequence ID" value="NZ_CP022098.1"/>
</dbReference>
<dbReference type="Proteomes" id="UP000217257">
    <property type="component" value="Chromosome"/>
</dbReference>
<dbReference type="AlphaFoldDB" id="A0A250JLD6"/>
<protein>
    <submittedName>
        <fullName evidence="2">D-threo-aldose 1-dehydrogenase</fullName>
    </submittedName>
</protein>